<feature type="region of interest" description="Disordered" evidence="1">
    <location>
        <begin position="72"/>
        <end position="92"/>
    </location>
</feature>
<reference evidence="2 3" key="1">
    <citation type="submission" date="2020-08" db="EMBL/GenBank/DDBJ databases">
        <title>Genomic Encyclopedia of Type Strains, Phase IV (KMG-IV): sequencing the most valuable type-strain genomes for metagenomic binning, comparative biology and taxonomic classification.</title>
        <authorList>
            <person name="Goeker M."/>
        </authorList>
    </citation>
    <scope>NUCLEOTIDE SEQUENCE [LARGE SCALE GENOMIC DNA]</scope>
    <source>
        <strain evidence="2 3">DSM 15581</strain>
    </source>
</reference>
<evidence type="ECO:0000313" key="3">
    <source>
        <dbReference type="Proteomes" id="UP000528945"/>
    </source>
</evidence>
<evidence type="ECO:0000313" key="2">
    <source>
        <dbReference type="EMBL" id="MBB3875289.1"/>
    </source>
</evidence>
<dbReference type="Proteomes" id="UP000528945">
    <property type="component" value="Unassembled WGS sequence"/>
</dbReference>
<name>A0AAW3TRP4_9SPHN</name>
<gene>
    <name evidence="2" type="ORF">GGR47_001524</name>
</gene>
<accession>A0AAW3TRP4</accession>
<sequence length="92" mass="9523">MDAFANALIDAMGGTTAVATRAKTGVSTVHHWRRTGLSPSRLDHLCRIAHDELPSLDLEAIAEEHGVQLPFSGEDVGSSVGKAGEISGSVAA</sequence>
<comment type="caution">
    <text evidence="2">The sequence shown here is derived from an EMBL/GenBank/DDBJ whole genome shotgun (WGS) entry which is preliminary data.</text>
</comment>
<evidence type="ECO:0008006" key="4">
    <source>
        <dbReference type="Google" id="ProtNLM"/>
    </source>
</evidence>
<evidence type="ECO:0000256" key="1">
    <source>
        <dbReference type="SAM" id="MobiDB-lite"/>
    </source>
</evidence>
<dbReference type="AlphaFoldDB" id="A0AAW3TRP4"/>
<organism evidence="2 3">
    <name type="scientific">Sphingomonas aquatilis</name>
    <dbReference type="NCBI Taxonomy" id="93063"/>
    <lineage>
        <taxon>Bacteria</taxon>
        <taxon>Pseudomonadati</taxon>
        <taxon>Pseudomonadota</taxon>
        <taxon>Alphaproteobacteria</taxon>
        <taxon>Sphingomonadales</taxon>
        <taxon>Sphingomonadaceae</taxon>
        <taxon>Sphingomonas</taxon>
    </lineage>
</organism>
<dbReference type="EMBL" id="JACIDB010000002">
    <property type="protein sequence ID" value="MBB3875289.1"/>
    <property type="molecule type" value="Genomic_DNA"/>
</dbReference>
<dbReference type="RefSeq" id="WP_221204682.1">
    <property type="nucleotide sequence ID" value="NZ_JACIDB010000002.1"/>
</dbReference>
<keyword evidence="3" id="KW-1185">Reference proteome</keyword>
<protein>
    <recommendedName>
        <fullName evidence="4">XRE family transcriptional regulator</fullName>
    </recommendedName>
</protein>
<proteinExistence type="predicted"/>